<dbReference type="Proteomes" id="UP000192042">
    <property type="component" value="Chromosome I"/>
</dbReference>
<dbReference type="RefSeq" id="WP_080885638.1">
    <property type="nucleotide sequence ID" value="NZ_LT828648.1"/>
</dbReference>
<feature type="region of interest" description="Disordered" evidence="1">
    <location>
        <begin position="260"/>
        <end position="281"/>
    </location>
</feature>
<dbReference type="OrthoDB" id="9783390at2"/>
<reference evidence="2 3" key="1">
    <citation type="submission" date="2017-03" db="EMBL/GenBank/DDBJ databases">
        <authorList>
            <person name="Afonso C.L."/>
            <person name="Miller P.J."/>
            <person name="Scott M.A."/>
            <person name="Spackman E."/>
            <person name="Goraichik I."/>
            <person name="Dimitrov K.M."/>
            <person name="Suarez D.L."/>
            <person name="Swayne D.E."/>
        </authorList>
    </citation>
    <scope>NUCLEOTIDE SEQUENCE [LARGE SCALE GENOMIC DNA]</scope>
    <source>
        <strain evidence="2">Genome sequencing of Nitrospira japonica strain NJ11</strain>
    </source>
</reference>
<dbReference type="KEGG" id="nja:NSJP_0875"/>
<evidence type="ECO:0000313" key="2">
    <source>
        <dbReference type="EMBL" id="SLM47047.1"/>
    </source>
</evidence>
<keyword evidence="3" id="KW-1185">Reference proteome</keyword>
<evidence type="ECO:0000313" key="3">
    <source>
        <dbReference type="Proteomes" id="UP000192042"/>
    </source>
</evidence>
<dbReference type="AlphaFoldDB" id="A0A1W1I226"/>
<protein>
    <submittedName>
        <fullName evidence="2">Uncharacterized protein</fullName>
    </submittedName>
</protein>
<accession>A0A1W1I226</accession>
<name>A0A1W1I226_9BACT</name>
<gene>
    <name evidence="2" type="ORF">NSJP_0875</name>
</gene>
<proteinExistence type="predicted"/>
<sequence>MILPSIRPVRFLLGVLTLSVMLTWALAGPSFPALPDNAEPAPTDSTDQTEPDSVGSQEIADPSITLRGSVWRTKAGIVFLRTPIGTLTLSSKSTLKDLKASHEVRFWVHERHSVVDIVKKSDGSRIHRYLAGPMTPGSDVPNSLQWWTPDGDETTHVGTQQARLAAFQEGDTLTVEVDDSRTIIGVHDLQYDLQISQVPPAGSDAHVVLSGSVSKLKSNFVFLRTPVGVVMVNSKIGVPHVKVGQPMTVRIDGQRVTVDLDRGAPSSQDQHVPAPSSAPNP</sequence>
<organism evidence="2 3">
    <name type="scientific">Nitrospira japonica</name>
    <dbReference type="NCBI Taxonomy" id="1325564"/>
    <lineage>
        <taxon>Bacteria</taxon>
        <taxon>Pseudomonadati</taxon>
        <taxon>Nitrospirota</taxon>
        <taxon>Nitrospiria</taxon>
        <taxon>Nitrospirales</taxon>
        <taxon>Nitrospiraceae</taxon>
        <taxon>Nitrospira</taxon>
    </lineage>
</organism>
<evidence type="ECO:0000256" key="1">
    <source>
        <dbReference type="SAM" id="MobiDB-lite"/>
    </source>
</evidence>
<dbReference type="EMBL" id="LT828648">
    <property type="protein sequence ID" value="SLM47047.1"/>
    <property type="molecule type" value="Genomic_DNA"/>
</dbReference>
<dbReference type="STRING" id="1325564.NSJP_0875"/>
<feature type="region of interest" description="Disordered" evidence="1">
    <location>
        <begin position="35"/>
        <end position="59"/>
    </location>
</feature>